<gene>
    <name evidence="11" type="ORF">DXG03_005616</name>
</gene>
<keyword evidence="4" id="KW-0378">Hydrolase</keyword>
<name>A0A9P7GE30_9AGAR</name>
<reference evidence="11" key="1">
    <citation type="submission" date="2020-07" db="EMBL/GenBank/DDBJ databases">
        <authorList>
            <person name="Nieuwenhuis M."/>
            <person name="Van De Peppel L.J.J."/>
        </authorList>
    </citation>
    <scope>NUCLEOTIDE SEQUENCE</scope>
    <source>
        <strain evidence="11">AP01</strain>
        <tissue evidence="11">Mycelium</tissue>
    </source>
</reference>
<feature type="region of interest" description="Disordered" evidence="8">
    <location>
        <begin position="1"/>
        <end position="21"/>
    </location>
</feature>
<evidence type="ECO:0000256" key="4">
    <source>
        <dbReference type="ARBA" id="ARBA00022801"/>
    </source>
</evidence>
<feature type="binding site" evidence="7">
    <location>
        <position position="223"/>
    </location>
    <ligand>
        <name>Zn(2+)</name>
        <dbReference type="ChEBI" id="CHEBI:29105"/>
        <label>1</label>
    </ligand>
</feature>
<dbReference type="Pfam" id="PF07687">
    <property type="entry name" value="M20_dimer"/>
    <property type="match status" value="1"/>
</dbReference>
<dbReference type="PIRSF" id="PIRSF037217">
    <property type="entry name" value="Carboxypeptidase_S"/>
    <property type="match status" value="1"/>
</dbReference>
<dbReference type="InterPro" id="IPR047177">
    <property type="entry name" value="Pept_M20A"/>
</dbReference>
<accession>A0A9P7GE30</accession>
<reference evidence="11" key="2">
    <citation type="submission" date="2021-10" db="EMBL/GenBank/DDBJ databases">
        <title>Phylogenomics reveals ancestral predisposition of the termite-cultivated fungus Termitomyces towards a domesticated lifestyle.</title>
        <authorList>
            <person name="Auxier B."/>
            <person name="Grum-Grzhimaylo A."/>
            <person name="Cardenas M.E."/>
            <person name="Lodge J.D."/>
            <person name="Laessoe T."/>
            <person name="Pedersen O."/>
            <person name="Smith M.E."/>
            <person name="Kuyper T.W."/>
            <person name="Franco-Molano E.A."/>
            <person name="Baroni T.J."/>
            <person name="Aanen D.K."/>
        </authorList>
    </citation>
    <scope>NUCLEOTIDE SEQUENCE</scope>
    <source>
        <strain evidence="11">AP01</strain>
        <tissue evidence="11">Mycelium</tissue>
    </source>
</reference>
<feature type="transmembrane region" description="Helical" evidence="9">
    <location>
        <begin position="28"/>
        <end position="46"/>
    </location>
</feature>
<evidence type="ECO:0000256" key="2">
    <source>
        <dbReference type="ARBA" id="ARBA00022670"/>
    </source>
</evidence>
<dbReference type="InterPro" id="IPR036264">
    <property type="entry name" value="Bact_exopeptidase_dim_dom"/>
</dbReference>
<dbReference type="GO" id="GO:0046872">
    <property type="term" value="F:metal ion binding"/>
    <property type="evidence" value="ECO:0007669"/>
    <property type="project" value="UniProtKB-KW"/>
</dbReference>
<dbReference type="Pfam" id="PF01546">
    <property type="entry name" value="Peptidase_M20"/>
    <property type="match status" value="1"/>
</dbReference>
<evidence type="ECO:0000256" key="1">
    <source>
        <dbReference type="ARBA" id="ARBA00006247"/>
    </source>
</evidence>
<evidence type="ECO:0000256" key="6">
    <source>
        <dbReference type="PIRSR" id="PIRSR037217-1"/>
    </source>
</evidence>
<feature type="binding site" evidence="7">
    <location>
        <position position="596"/>
    </location>
    <ligand>
        <name>Zn(2+)</name>
        <dbReference type="ChEBI" id="CHEBI:29105"/>
        <label>1</label>
    </ligand>
</feature>
<dbReference type="OrthoDB" id="3064516at2759"/>
<keyword evidence="9" id="KW-1133">Transmembrane helix</keyword>
<feature type="active site" description="Proton acceptor" evidence="6">
    <location>
        <position position="257"/>
    </location>
</feature>
<keyword evidence="5 7" id="KW-0862">Zinc</keyword>
<dbReference type="SUPFAM" id="SSF55031">
    <property type="entry name" value="Bacterial exopeptidase dimerisation domain"/>
    <property type="match status" value="1"/>
</dbReference>
<dbReference type="AlphaFoldDB" id="A0A9P7GE30"/>
<organism evidence="11 12">
    <name type="scientific">Asterophora parasitica</name>
    <dbReference type="NCBI Taxonomy" id="117018"/>
    <lineage>
        <taxon>Eukaryota</taxon>
        <taxon>Fungi</taxon>
        <taxon>Dikarya</taxon>
        <taxon>Basidiomycota</taxon>
        <taxon>Agaricomycotina</taxon>
        <taxon>Agaricomycetes</taxon>
        <taxon>Agaricomycetidae</taxon>
        <taxon>Agaricales</taxon>
        <taxon>Tricholomatineae</taxon>
        <taxon>Lyophyllaceae</taxon>
        <taxon>Asterophora</taxon>
    </lineage>
</organism>
<evidence type="ECO:0000256" key="8">
    <source>
        <dbReference type="SAM" id="MobiDB-lite"/>
    </source>
</evidence>
<dbReference type="InterPro" id="IPR011650">
    <property type="entry name" value="Peptidase_M20_dimer"/>
</dbReference>
<feature type="active site" evidence="6">
    <location>
        <position position="174"/>
    </location>
</feature>
<sequence>MKHTLNEKSGSGPLLPATGTLQPKRNKLTRRLLVSLGLLIYGAYFWNSAQPFKSKVVAKDTPQCAQSDVLIPEKNSALWESLGATFGTEEFKTRAIDWLGGAVRVPTESYDDLGPVGDDPRWDAFGPFHDYLLGAFPLVHTTLRLTKVNTHGLLYVWQGSDASLKPIVLAAHQDVVPVNPTSVDEWTHPPYSGHFDGRSEITDSNYRLNSKSGERIWGRGSSDDKSGLIGTLASIESLIERGFKPARTVVLSFGFDEEISGRYVCPVLRARLCELVLNATINQGARHLAAALFDLYGQDGVALIVDEGGGFSEQYGTVFATPGIAEKGYIDVRVEVSTAGGHSSIPPQHTSIGILSALLVKYENNPWSVELTRKDPLYSTYQCYAEHGKEFPDELRKTVKRSASSKKALRKLEKEIFKNPAYKSNVGTTQAIDIIGGGVKANALPEQAWAIVNHRIAVTSSVAETQNYDAERLKDLAHKFNLTYEAFGTKLSTEAGGAPSRGVLRLSDARDGISLEPAPVTPTNAHAAPYRLLSGTIKATYNAHRGVSGADNIIVGPGSPSGNTDTRYYWDLTKHIFRYNHKNSGTSTNRLSSGVHTVNEFVQVDVFVEVIRFFTTLILNADESTL</sequence>
<dbReference type="PANTHER" id="PTHR45962">
    <property type="entry name" value="N-FATTY-ACYL-AMINO ACID SYNTHASE/HYDROLASE PM20D1"/>
    <property type="match status" value="1"/>
</dbReference>
<dbReference type="Gene3D" id="3.40.630.10">
    <property type="entry name" value="Zn peptidases"/>
    <property type="match status" value="1"/>
</dbReference>
<feature type="binding site" evidence="7">
    <location>
        <position position="172"/>
    </location>
    <ligand>
        <name>Zn(2+)</name>
        <dbReference type="ChEBI" id="CHEBI:29105"/>
        <label>2</label>
    </ligand>
</feature>
<dbReference type="PANTHER" id="PTHR45962:SF1">
    <property type="entry name" value="N-FATTY-ACYL-AMINO ACID SYNTHASE_HYDROLASE PM20D1"/>
    <property type="match status" value="1"/>
</dbReference>
<dbReference type="EMBL" id="JABCKV010000035">
    <property type="protein sequence ID" value="KAG5645625.1"/>
    <property type="molecule type" value="Genomic_DNA"/>
</dbReference>
<dbReference type="GO" id="GO:0004181">
    <property type="term" value="F:metallocarboxypeptidase activity"/>
    <property type="evidence" value="ECO:0007669"/>
    <property type="project" value="InterPro"/>
</dbReference>
<dbReference type="InterPro" id="IPR002933">
    <property type="entry name" value="Peptidase_M20"/>
</dbReference>
<evidence type="ECO:0000256" key="5">
    <source>
        <dbReference type="ARBA" id="ARBA00022833"/>
    </source>
</evidence>
<keyword evidence="3 7" id="KW-0479">Metal-binding</keyword>
<dbReference type="CDD" id="cd05674">
    <property type="entry name" value="M20_yscS"/>
    <property type="match status" value="1"/>
</dbReference>
<proteinExistence type="inferred from homology"/>
<dbReference type="InterPro" id="IPR017141">
    <property type="entry name" value="Pept_M20_carboxypep"/>
</dbReference>
<evidence type="ECO:0000259" key="10">
    <source>
        <dbReference type="Pfam" id="PF07687"/>
    </source>
</evidence>
<evidence type="ECO:0000256" key="9">
    <source>
        <dbReference type="SAM" id="Phobius"/>
    </source>
</evidence>
<protein>
    <recommendedName>
        <fullName evidence="10">Peptidase M20 dimerisation domain-containing protein</fullName>
    </recommendedName>
</protein>
<evidence type="ECO:0000313" key="12">
    <source>
        <dbReference type="Proteomes" id="UP000775547"/>
    </source>
</evidence>
<dbReference type="Proteomes" id="UP000775547">
    <property type="component" value="Unassembled WGS sequence"/>
</dbReference>
<keyword evidence="2" id="KW-0645">Protease</keyword>
<evidence type="ECO:0000313" key="11">
    <source>
        <dbReference type="EMBL" id="KAG5645625.1"/>
    </source>
</evidence>
<evidence type="ECO:0000256" key="3">
    <source>
        <dbReference type="ARBA" id="ARBA00022723"/>
    </source>
</evidence>
<dbReference type="GO" id="GO:0051603">
    <property type="term" value="P:proteolysis involved in protein catabolic process"/>
    <property type="evidence" value="ECO:0007669"/>
    <property type="project" value="TreeGrafter"/>
</dbReference>
<dbReference type="Gene3D" id="3.30.70.360">
    <property type="match status" value="1"/>
</dbReference>
<dbReference type="GO" id="GO:0000328">
    <property type="term" value="C:fungal-type vacuole lumen"/>
    <property type="evidence" value="ECO:0007669"/>
    <property type="project" value="TreeGrafter"/>
</dbReference>
<keyword evidence="9" id="KW-0472">Membrane</keyword>
<feature type="domain" description="Peptidase M20 dimerisation" evidence="10">
    <location>
        <begin position="324"/>
        <end position="478"/>
    </location>
</feature>
<dbReference type="PROSITE" id="PS00759">
    <property type="entry name" value="ARGE_DAPE_CPG2_2"/>
    <property type="match status" value="1"/>
</dbReference>
<comment type="caution">
    <text evidence="11">The sequence shown here is derived from an EMBL/GenBank/DDBJ whole genome shotgun (WGS) entry which is preliminary data.</text>
</comment>
<evidence type="ECO:0000256" key="7">
    <source>
        <dbReference type="PIRSR" id="PIRSR037217-2"/>
    </source>
</evidence>
<keyword evidence="12" id="KW-1185">Reference proteome</keyword>
<dbReference type="SUPFAM" id="SSF53187">
    <property type="entry name" value="Zn-dependent exopeptidases"/>
    <property type="match status" value="1"/>
</dbReference>
<feature type="binding site" evidence="7">
    <location>
        <position position="258"/>
    </location>
    <ligand>
        <name>Zn(2+)</name>
        <dbReference type="ChEBI" id="CHEBI:29105"/>
        <label>1</label>
    </ligand>
</feature>
<keyword evidence="9" id="KW-0812">Transmembrane</keyword>
<feature type="binding site" evidence="7">
    <location>
        <position position="306"/>
    </location>
    <ligand>
        <name>Zn(2+)</name>
        <dbReference type="ChEBI" id="CHEBI:29105"/>
        <label>2</label>
    </ligand>
</feature>
<comment type="similarity">
    <text evidence="1">Belongs to the peptidase M20A family.</text>
</comment>
<dbReference type="InterPro" id="IPR001261">
    <property type="entry name" value="ArgE/DapE_CS"/>
</dbReference>
<feature type="binding site" evidence="7">
    <location>
        <position position="223"/>
    </location>
    <ligand>
        <name>Zn(2+)</name>
        <dbReference type="ChEBI" id="CHEBI:29105"/>
        <label>2</label>
    </ligand>
</feature>